<dbReference type="Proteomes" id="UP000221165">
    <property type="component" value="Unassembled WGS sequence"/>
</dbReference>
<keyword evidence="5" id="KW-1185">Reference proteome</keyword>
<dbReference type="GO" id="GO:0030286">
    <property type="term" value="C:dynein complex"/>
    <property type="evidence" value="ECO:0007669"/>
    <property type="project" value="InterPro"/>
</dbReference>
<dbReference type="InterPro" id="IPR027417">
    <property type="entry name" value="P-loop_NTPase"/>
</dbReference>
<dbReference type="GO" id="GO:0051959">
    <property type="term" value="F:dynein light intermediate chain binding"/>
    <property type="evidence" value="ECO:0007669"/>
    <property type="project" value="InterPro"/>
</dbReference>
<dbReference type="GO" id="GO:0008569">
    <property type="term" value="F:minus-end-directed microtubule motor activity"/>
    <property type="evidence" value="ECO:0007669"/>
    <property type="project" value="InterPro"/>
</dbReference>
<dbReference type="Pfam" id="PF03028">
    <property type="entry name" value="Dynein_heavy"/>
    <property type="match status" value="1"/>
</dbReference>
<dbReference type="InterPro" id="IPR004273">
    <property type="entry name" value="Dynein_heavy_D6_P-loop"/>
</dbReference>
<dbReference type="GO" id="GO:0007018">
    <property type="term" value="P:microtubule-based movement"/>
    <property type="evidence" value="ECO:0007669"/>
    <property type="project" value="InterPro"/>
</dbReference>
<dbReference type="Pfam" id="PF12781">
    <property type="entry name" value="AAA_9"/>
    <property type="match status" value="1"/>
</dbReference>
<evidence type="ECO:0000313" key="4">
    <source>
        <dbReference type="EMBL" id="PHJ18666.1"/>
    </source>
</evidence>
<dbReference type="GO" id="GO:0045505">
    <property type="term" value="F:dynein intermediate chain binding"/>
    <property type="evidence" value="ECO:0007669"/>
    <property type="project" value="InterPro"/>
</dbReference>
<organism evidence="4 5">
    <name type="scientific">Cystoisospora suis</name>
    <dbReference type="NCBI Taxonomy" id="483139"/>
    <lineage>
        <taxon>Eukaryota</taxon>
        <taxon>Sar</taxon>
        <taxon>Alveolata</taxon>
        <taxon>Apicomplexa</taxon>
        <taxon>Conoidasida</taxon>
        <taxon>Coccidia</taxon>
        <taxon>Eucoccidiorida</taxon>
        <taxon>Eimeriorina</taxon>
        <taxon>Sarcocystidae</taxon>
        <taxon>Cystoisospora</taxon>
    </lineage>
</organism>
<dbReference type="OrthoDB" id="5593012at2759"/>
<feature type="non-terminal residue" evidence="4">
    <location>
        <position position="1"/>
    </location>
</feature>
<evidence type="ECO:0000259" key="2">
    <source>
        <dbReference type="Pfam" id="PF03028"/>
    </source>
</evidence>
<dbReference type="Gene3D" id="3.40.50.300">
    <property type="entry name" value="P-loop containing nucleotide triphosphate hydrolases"/>
    <property type="match status" value="1"/>
</dbReference>
<dbReference type="PANTHER" id="PTHR45703:SF36">
    <property type="entry name" value="DYNEIN HEAVY CHAIN, CYTOPLASMIC"/>
    <property type="match status" value="1"/>
</dbReference>
<accession>A0A2C6KQR8</accession>
<sequence>ATLQQEEPRLESETNSWYSTTESLREEIAEKEKQLLEALSHCDKDVLENEALVQSLSQTKASVEEAKQSLEQALTLQESLQQQRDRYYSVARCGAGVFALLELLGQINPAYSLSCEAFVSLFSLAISLSDPAEASSSLTDQPELLQRRVLTVSLHYILGSVLRKDRLLVLLLYVRAFCLKDVLPSEWEYLLRCLNPNGKHSPWRAAPTRVTKTTALSWIPVNRKESLARLLEFIPNAEAAWNLQDENSWRKWIELQHCTAEMPEAAQRVMTPVQKLLLIQALKPHLFEAALESLLYENLGIQKGKQRAFYCLKALSSTKAPTAHRPILFVTDPGYDPSHEIEQLSREFRKEGGEPVTVKCIALGGGLEEQATAVVMKAAAEGDWVFVRNLHYAPNWLLAAEQALKGTEKCDSFRCFLSTEAAEHLADNVLYSSVF</sequence>
<comment type="caution">
    <text evidence="4">The sequence shown here is derived from an EMBL/GenBank/DDBJ whole genome shotgun (WGS) entry which is preliminary data.</text>
</comment>
<dbReference type="InterPro" id="IPR026983">
    <property type="entry name" value="DHC"/>
</dbReference>
<feature type="domain" description="Dynein heavy chain region D6 P-loop" evidence="2">
    <location>
        <begin position="323"/>
        <end position="434"/>
    </location>
</feature>
<dbReference type="InterPro" id="IPR035706">
    <property type="entry name" value="AAA_9"/>
</dbReference>
<proteinExistence type="predicted"/>
<feature type="domain" description="Dynein heavy chain ATP-binding dynein motor region" evidence="3">
    <location>
        <begin position="2"/>
        <end position="65"/>
    </location>
</feature>
<dbReference type="EMBL" id="MIGC01003961">
    <property type="protein sequence ID" value="PHJ18666.1"/>
    <property type="molecule type" value="Genomic_DNA"/>
</dbReference>
<gene>
    <name evidence="4" type="ORF">CSUI_007510</name>
</gene>
<reference evidence="4 5" key="1">
    <citation type="journal article" date="2017" name="Int. J. Parasitol.">
        <title>The genome of the protozoan parasite Cystoisospora suis and a reverse vaccinology approach to identify vaccine candidates.</title>
        <authorList>
            <person name="Palmieri N."/>
            <person name="Shrestha A."/>
            <person name="Ruttkowski B."/>
            <person name="Beck T."/>
            <person name="Vogl C."/>
            <person name="Tomley F."/>
            <person name="Blake D.P."/>
            <person name="Joachim A."/>
        </authorList>
    </citation>
    <scope>NUCLEOTIDE SEQUENCE [LARGE SCALE GENOMIC DNA]</scope>
    <source>
        <strain evidence="4 5">Wien I</strain>
    </source>
</reference>
<dbReference type="GeneID" id="94430866"/>
<evidence type="ECO:0000259" key="3">
    <source>
        <dbReference type="Pfam" id="PF12781"/>
    </source>
</evidence>
<feature type="non-terminal residue" evidence="4">
    <location>
        <position position="435"/>
    </location>
</feature>
<keyword evidence="1" id="KW-0175">Coiled coil</keyword>
<dbReference type="Gene3D" id="6.10.140.1060">
    <property type="match status" value="1"/>
</dbReference>
<feature type="coiled-coil region" evidence="1">
    <location>
        <begin position="21"/>
        <end position="83"/>
    </location>
</feature>
<dbReference type="Gene3D" id="1.10.8.1220">
    <property type="match status" value="1"/>
</dbReference>
<dbReference type="AlphaFoldDB" id="A0A2C6KQR8"/>
<name>A0A2C6KQR8_9APIC</name>
<evidence type="ECO:0000313" key="5">
    <source>
        <dbReference type="Proteomes" id="UP000221165"/>
    </source>
</evidence>
<evidence type="ECO:0000256" key="1">
    <source>
        <dbReference type="SAM" id="Coils"/>
    </source>
</evidence>
<dbReference type="PANTHER" id="PTHR45703">
    <property type="entry name" value="DYNEIN HEAVY CHAIN"/>
    <property type="match status" value="1"/>
</dbReference>
<dbReference type="RefSeq" id="XP_067920372.1">
    <property type="nucleotide sequence ID" value="XM_068067655.1"/>
</dbReference>
<protein>
    <submittedName>
        <fullName evidence="4">Cytoplasmic dynein heavy chain 1b</fullName>
    </submittedName>
</protein>
<dbReference type="VEuPathDB" id="ToxoDB:CSUI_007510"/>